<accession>A0ABD2MH92</accession>
<dbReference type="InterPro" id="IPR000504">
    <property type="entry name" value="RRM_dom"/>
</dbReference>
<keyword evidence="8" id="KW-1185">Reference proteome</keyword>
<gene>
    <name evidence="7" type="ORF">HHI36_009908</name>
</gene>
<dbReference type="AlphaFoldDB" id="A0ABD2MH92"/>
<protein>
    <recommendedName>
        <fullName evidence="6">RRM domain-containing protein</fullName>
    </recommendedName>
</protein>
<dbReference type="PANTHER" id="PTHR48039:SF5">
    <property type="entry name" value="RNA-BINDING PROTEIN 28"/>
    <property type="match status" value="1"/>
</dbReference>
<evidence type="ECO:0000259" key="6">
    <source>
        <dbReference type="PROSITE" id="PS50102"/>
    </source>
</evidence>
<reference evidence="7 8" key="1">
    <citation type="journal article" date="2021" name="BMC Biol.">
        <title>Horizontally acquired antibacterial genes associated with adaptive radiation of ladybird beetles.</title>
        <authorList>
            <person name="Li H.S."/>
            <person name="Tang X.F."/>
            <person name="Huang Y.H."/>
            <person name="Xu Z.Y."/>
            <person name="Chen M.L."/>
            <person name="Du X.Y."/>
            <person name="Qiu B.Y."/>
            <person name="Chen P.T."/>
            <person name="Zhang W."/>
            <person name="Slipinski A."/>
            <person name="Escalona H.E."/>
            <person name="Waterhouse R.M."/>
            <person name="Zwick A."/>
            <person name="Pang H."/>
        </authorList>
    </citation>
    <scope>NUCLEOTIDE SEQUENCE [LARGE SCALE GENOMIC DNA]</scope>
    <source>
        <strain evidence="7">SYSU2018</strain>
    </source>
</reference>
<keyword evidence="3 5" id="KW-0694">RNA-binding</keyword>
<dbReference type="InterPro" id="IPR035979">
    <property type="entry name" value="RBD_domain_sf"/>
</dbReference>
<dbReference type="Gene3D" id="3.30.70.330">
    <property type="match status" value="1"/>
</dbReference>
<dbReference type="GO" id="GO:0005634">
    <property type="term" value="C:nucleus"/>
    <property type="evidence" value="ECO:0007669"/>
    <property type="project" value="UniProtKB-SubCell"/>
</dbReference>
<feature type="domain" description="RRM" evidence="6">
    <location>
        <begin position="25"/>
        <end position="120"/>
    </location>
</feature>
<keyword evidence="2" id="KW-0677">Repeat</keyword>
<dbReference type="EMBL" id="JABFTP020000001">
    <property type="protein sequence ID" value="KAL3265705.1"/>
    <property type="molecule type" value="Genomic_DNA"/>
</dbReference>
<proteinExistence type="predicted"/>
<evidence type="ECO:0000256" key="3">
    <source>
        <dbReference type="ARBA" id="ARBA00022884"/>
    </source>
</evidence>
<evidence type="ECO:0000256" key="2">
    <source>
        <dbReference type="ARBA" id="ARBA00022737"/>
    </source>
</evidence>
<keyword evidence="4" id="KW-0539">Nucleus</keyword>
<evidence type="ECO:0000256" key="5">
    <source>
        <dbReference type="PROSITE-ProRule" id="PRU00176"/>
    </source>
</evidence>
<sequence length="208" mass="24037">MDQKEKIKTEEPRPRIVSNDVSEGKTIFIKNVPYSASNEDLQECMKQFGPMYYALVCKDKFTEHSKGTAFVKFCLKEDAEKALNAGTELTLMGNVLDCHRALNRTEIQSRQEQKVRDKNDVKDSRNLYLTKEGVIIAGSKGAEGVSGFDMNKRLQLEQYKTQILKNLNMFVSRERLVIHNIPINWDDKKLRTLCLKFSPKEQKSRKQE</sequence>
<comment type="caution">
    <text evidence="7">The sequence shown here is derived from an EMBL/GenBank/DDBJ whole genome shotgun (WGS) entry which is preliminary data.</text>
</comment>
<dbReference type="InterPro" id="IPR051945">
    <property type="entry name" value="RRM_MRD1_RNA_proc_ribogen"/>
</dbReference>
<organism evidence="7 8">
    <name type="scientific">Cryptolaemus montrouzieri</name>
    <dbReference type="NCBI Taxonomy" id="559131"/>
    <lineage>
        <taxon>Eukaryota</taxon>
        <taxon>Metazoa</taxon>
        <taxon>Ecdysozoa</taxon>
        <taxon>Arthropoda</taxon>
        <taxon>Hexapoda</taxon>
        <taxon>Insecta</taxon>
        <taxon>Pterygota</taxon>
        <taxon>Neoptera</taxon>
        <taxon>Endopterygota</taxon>
        <taxon>Coleoptera</taxon>
        <taxon>Polyphaga</taxon>
        <taxon>Cucujiformia</taxon>
        <taxon>Coccinelloidea</taxon>
        <taxon>Coccinellidae</taxon>
        <taxon>Scymninae</taxon>
        <taxon>Scymnini</taxon>
        <taxon>Cryptolaemus</taxon>
    </lineage>
</organism>
<evidence type="ECO:0000313" key="8">
    <source>
        <dbReference type="Proteomes" id="UP001516400"/>
    </source>
</evidence>
<evidence type="ECO:0000256" key="1">
    <source>
        <dbReference type="ARBA" id="ARBA00004123"/>
    </source>
</evidence>
<dbReference type="Pfam" id="PF00076">
    <property type="entry name" value="RRM_1"/>
    <property type="match status" value="1"/>
</dbReference>
<dbReference type="PANTHER" id="PTHR48039">
    <property type="entry name" value="RNA-BINDING MOTIF PROTEIN 14B"/>
    <property type="match status" value="1"/>
</dbReference>
<evidence type="ECO:0000256" key="4">
    <source>
        <dbReference type="ARBA" id="ARBA00023242"/>
    </source>
</evidence>
<dbReference type="SMART" id="SM00360">
    <property type="entry name" value="RRM"/>
    <property type="match status" value="1"/>
</dbReference>
<dbReference type="PROSITE" id="PS50102">
    <property type="entry name" value="RRM"/>
    <property type="match status" value="1"/>
</dbReference>
<dbReference type="Proteomes" id="UP001516400">
    <property type="component" value="Unassembled WGS sequence"/>
</dbReference>
<comment type="subcellular location">
    <subcellularLocation>
        <location evidence="1">Nucleus</location>
    </subcellularLocation>
</comment>
<dbReference type="GO" id="GO:0003723">
    <property type="term" value="F:RNA binding"/>
    <property type="evidence" value="ECO:0007669"/>
    <property type="project" value="UniProtKB-UniRule"/>
</dbReference>
<name>A0ABD2MH92_9CUCU</name>
<dbReference type="InterPro" id="IPR012677">
    <property type="entry name" value="Nucleotide-bd_a/b_plait_sf"/>
</dbReference>
<dbReference type="SUPFAM" id="SSF54928">
    <property type="entry name" value="RNA-binding domain, RBD"/>
    <property type="match status" value="1"/>
</dbReference>
<evidence type="ECO:0000313" key="7">
    <source>
        <dbReference type="EMBL" id="KAL3265705.1"/>
    </source>
</evidence>